<name>A0A2T9Z7C2_9FUNG</name>
<sequence>MLRYIISLLGAPYRTVVSSSLLLLSRLLLPALDPNESYPESAFVMDTSSSNYPLSRLMCAKLFDEAHFSRSIKLISDLISTCISDDTKKVNSGANHSQNENAHSDSSEKRTEIERKESNQALSVLNSVLKAGKSDGGSYIDKIFNIDEESLEKTRSLPSSYILADLIDCIVGDIEEYPSIRGIPTYLRLNMISSDLSEPQLFQQQSHLDVSGESWLSSSSSRKKVSEFFLQILSCSNTSSTDLTKPGYSIDAKAISKDLTLTVGGILEPFLKFHTFKKFITSPAIFSSLILDIFYTAIPLFELSMFLIDENPSFSQSWSWWLFELYNKDISTSQSNSTLPIEIIQYVYSDGC</sequence>
<evidence type="ECO:0000313" key="3">
    <source>
        <dbReference type="Proteomes" id="UP000245609"/>
    </source>
</evidence>
<feature type="region of interest" description="Disordered" evidence="1">
    <location>
        <begin position="90"/>
        <end position="116"/>
    </location>
</feature>
<evidence type="ECO:0000313" key="2">
    <source>
        <dbReference type="EMBL" id="PVV00442.1"/>
    </source>
</evidence>
<feature type="compositionally biased region" description="Basic and acidic residues" evidence="1">
    <location>
        <begin position="102"/>
        <end position="116"/>
    </location>
</feature>
<gene>
    <name evidence="2" type="ORF">BB560_005177</name>
</gene>
<feature type="compositionally biased region" description="Polar residues" evidence="1">
    <location>
        <begin position="90"/>
        <end position="101"/>
    </location>
</feature>
<reference evidence="2 3" key="1">
    <citation type="journal article" date="2018" name="MBio">
        <title>Comparative Genomics Reveals the Core Gene Toolbox for the Fungus-Insect Symbiosis.</title>
        <authorList>
            <person name="Wang Y."/>
            <person name="Stata M."/>
            <person name="Wang W."/>
            <person name="Stajich J.E."/>
            <person name="White M.M."/>
            <person name="Moncalvo J.M."/>
        </authorList>
    </citation>
    <scope>NUCLEOTIDE SEQUENCE [LARGE SCALE GENOMIC DNA]</scope>
    <source>
        <strain evidence="2 3">SC-DP-2</strain>
    </source>
</reference>
<protein>
    <submittedName>
        <fullName evidence="2">Uncharacterized protein</fullName>
    </submittedName>
</protein>
<accession>A0A2T9Z7C2</accession>
<dbReference type="OrthoDB" id="5599211at2759"/>
<keyword evidence="3" id="KW-1185">Reference proteome</keyword>
<dbReference type="EMBL" id="MBFS01001980">
    <property type="protein sequence ID" value="PVV00442.1"/>
    <property type="molecule type" value="Genomic_DNA"/>
</dbReference>
<comment type="caution">
    <text evidence="2">The sequence shown here is derived from an EMBL/GenBank/DDBJ whole genome shotgun (WGS) entry which is preliminary data.</text>
</comment>
<dbReference type="Proteomes" id="UP000245609">
    <property type="component" value="Unassembled WGS sequence"/>
</dbReference>
<organism evidence="2 3">
    <name type="scientific">Smittium megazygosporum</name>
    <dbReference type="NCBI Taxonomy" id="133381"/>
    <lineage>
        <taxon>Eukaryota</taxon>
        <taxon>Fungi</taxon>
        <taxon>Fungi incertae sedis</taxon>
        <taxon>Zoopagomycota</taxon>
        <taxon>Kickxellomycotina</taxon>
        <taxon>Harpellomycetes</taxon>
        <taxon>Harpellales</taxon>
        <taxon>Legeriomycetaceae</taxon>
        <taxon>Smittium</taxon>
    </lineage>
</organism>
<feature type="non-terminal residue" evidence="2">
    <location>
        <position position="352"/>
    </location>
</feature>
<evidence type="ECO:0000256" key="1">
    <source>
        <dbReference type="SAM" id="MobiDB-lite"/>
    </source>
</evidence>
<dbReference type="AlphaFoldDB" id="A0A2T9Z7C2"/>
<proteinExistence type="predicted"/>